<dbReference type="PANTHER" id="PTHR22089:SF2">
    <property type="entry name" value="MIRROR-IMAGE POLYDACTYLY GENE 1 PROTEIN"/>
    <property type="match status" value="1"/>
</dbReference>
<evidence type="ECO:0000256" key="2">
    <source>
        <dbReference type="SAM" id="MobiDB-lite"/>
    </source>
</evidence>
<dbReference type="AlphaFoldDB" id="A0A4W3GKP1"/>
<keyword evidence="4" id="KW-1185">Reference proteome</keyword>
<evidence type="ECO:0000256" key="1">
    <source>
        <dbReference type="SAM" id="Coils"/>
    </source>
</evidence>
<evidence type="ECO:0000313" key="4">
    <source>
        <dbReference type="Proteomes" id="UP000314986"/>
    </source>
</evidence>
<feature type="compositionally biased region" description="Basic and acidic residues" evidence="2">
    <location>
        <begin position="186"/>
        <end position="196"/>
    </location>
</feature>
<reference evidence="3" key="5">
    <citation type="submission" date="2025-09" db="UniProtKB">
        <authorList>
            <consortium name="Ensembl"/>
        </authorList>
    </citation>
    <scope>IDENTIFICATION</scope>
</reference>
<evidence type="ECO:0000313" key="3">
    <source>
        <dbReference type="Ensembl" id="ENSCMIP00000003936.1"/>
    </source>
</evidence>
<organism evidence="3 4">
    <name type="scientific">Callorhinchus milii</name>
    <name type="common">Ghost shark</name>
    <dbReference type="NCBI Taxonomy" id="7868"/>
    <lineage>
        <taxon>Eukaryota</taxon>
        <taxon>Metazoa</taxon>
        <taxon>Chordata</taxon>
        <taxon>Craniata</taxon>
        <taxon>Vertebrata</taxon>
        <taxon>Chondrichthyes</taxon>
        <taxon>Holocephali</taxon>
        <taxon>Chimaeriformes</taxon>
        <taxon>Callorhinchidae</taxon>
        <taxon>Callorhinchus</taxon>
    </lineage>
</organism>
<dbReference type="PANTHER" id="PTHR22089">
    <property type="entry name" value="MIRROR-IMAGE POLYDACTYLY GENE 1 PROTEIN"/>
    <property type="match status" value="1"/>
</dbReference>
<dbReference type="OrthoDB" id="6426880at2759"/>
<feature type="coiled-coil region" evidence="1">
    <location>
        <begin position="291"/>
        <end position="318"/>
    </location>
</feature>
<accession>A0A4W3GKP1</accession>
<proteinExistence type="predicted"/>
<feature type="region of interest" description="Disordered" evidence="2">
    <location>
        <begin position="186"/>
        <end position="210"/>
    </location>
</feature>
<reference evidence="4" key="3">
    <citation type="journal article" date="2014" name="Nature">
        <title>Elephant shark genome provides unique insights into gnathostome evolution.</title>
        <authorList>
            <consortium name="International Elephant Shark Genome Sequencing Consortium"/>
            <person name="Venkatesh B."/>
            <person name="Lee A.P."/>
            <person name="Ravi V."/>
            <person name="Maurya A.K."/>
            <person name="Lian M.M."/>
            <person name="Swann J.B."/>
            <person name="Ohta Y."/>
            <person name="Flajnik M.F."/>
            <person name="Sutoh Y."/>
            <person name="Kasahara M."/>
            <person name="Hoon S."/>
            <person name="Gangu V."/>
            <person name="Roy S.W."/>
            <person name="Irimia M."/>
            <person name="Korzh V."/>
            <person name="Kondrychyn I."/>
            <person name="Lim Z.W."/>
            <person name="Tay B.H."/>
            <person name="Tohari S."/>
            <person name="Kong K.W."/>
            <person name="Ho S."/>
            <person name="Lorente-Galdos B."/>
            <person name="Quilez J."/>
            <person name="Marques-Bonet T."/>
            <person name="Raney B.J."/>
            <person name="Ingham P.W."/>
            <person name="Tay A."/>
            <person name="Hillier L.W."/>
            <person name="Minx P."/>
            <person name="Boehm T."/>
            <person name="Wilson R.K."/>
            <person name="Brenner S."/>
            <person name="Warren W.C."/>
        </authorList>
    </citation>
    <scope>NUCLEOTIDE SEQUENCE [LARGE SCALE GENOMIC DNA]</scope>
</reference>
<feature type="coiled-coil region" evidence="1">
    <location>
        <begin position="233"/>
        <end position="260"/>
    </location>
</feature>
<reference evidence="4" key="2">
    <citation type="journal article" date="2007" name="PLoS Biol.">
        <title>Survey sequencing and comparative analysis of the elephant shark (Callorhinchus milii) genome.</title>
        <authorList>
            <person name="Venkatesh B."/>
            <person name="Kirkness E.F."/>
            <person name="Loh Y.H."/>
            <person name="Halpern A.L."/>
            <person name="Lee A.P."/>
            <person name="Johnson J."/>
            <person name="Dandona N."/>
            <person name="Viswanathan L.D."/>
            <person name="Tay A."/>
            <person name="Venter J.C."/>
            <person name="Strausberg R.L."/>
            <person name="Brenner S."/>
        </authorList>
    </citation>
    <scope>NUCLEOTIDE SEQUENCE [LARGE SCALE GENOMIC DNA]</scope>
</reference>
<dbReference type="CTD" id="145282"/>
<reference evidence="3" key="4">
    <citation type="submission" date="2025-08" db="UniProtKB">
        <authorList>
            <consortium name="Ensembl"/>
        </authorList>
    </citation>
    <scope>IDENTIFICATION</scope>
</reference>
<gene>
    <name evidence="3" type="primary">mipol1</name>
</gene>
<feature type="coiled-coil region" evidence="1">
    <location>
        <begin position="490"/>
        <end position="538"/>
    </location>
</feature>
<dbReference type="GeneTree" id="ENSGT00390000017800"/>
<feature type="region of interest" description="Disordered" evidence="2">
    <location>
        <begin position="1"/>
        <end position="24"/>
    </location>
</feature>
<name>A0A4W3GKP1_CALMI</name>
<dbReference type="Proteomes" id="UP000314986">
    <property type="component" value="Unassembled WGS sequence"/>
</dbReference>
<dbReference type="InterPro" id="IPR026175">
    <property type="entry name" value="MIPOL1"/>
</dbReference>
<dbReference type="GeneID" id="103178542"/>
<feature type="coiled-coil region" evidence="1">
    <location>
        <begin position="383"/>
        <end position="441"/>
    </location>
</feature>
<dbReference type="Ensembl" id="ENSCMIT00000004084.1">
    <property type="protein sequence ID" value="ENSCMIP00000003936.1"/>
    <property type="gene ID" value="ENSCMIG00000002349.1"/>
</dbReference>
<sequence>MQMEGWSEDYKDEAQDLNEKGKQDKTVTDACGLALNNPNNSKQKPDMFTCALPQGMAAERRLLPKPHPGTVHDFTNCAESSFNTLQVNAHSYSDEKSQEVQPFLNSTKKQVDLGIDSFDTAQWRYNIPRNSSIYLESGECSNPNHESDTAVLVPGSGKMTTTSFSYAQHSQRMDSGLQVDIQSKKEENNIRTENRGRNAPGDPLTSGQVTKLSDDNRRIAFLLKELGGMSEYNKKLKLKLAEKEREFETLKMEMDLQENAADAKIAEKAAVLVEEIYHAQKERDAAVLSRLRLANEERDEALLRSKRLEQTIAGLENINPEENDMTLQELLNRINYADTGRAVEKNGVVIVDRIHKTRERKKKITAEEMNAVIEERDSALARCKWLEQDLHHLKEQNQTMANNTRQLTAENNQERALKTQLLATQRERDAALQRCKKQEEEIQMLQVYYSLHKSLSQEASLTEQFNFTVNSYEDALRASEGITSVAHRQTEDLAGQLQLAIAERADLENKLQKALEAKTEVNERVQKLERLVDVLRKKVGAGNIRTVT</sequence>
<keyword evidence="1" id="KW-0175">Coiled coil</keyword>
<dbReference type="InParanoid" id="A0A4W3GKP1"/>
<reference evidence="4" key="1">
    <citation type="journal article" date="2006" name="Science">
        <title>Ancient noncoding elements conserved in the human genome.</title>
        <authorList>
            <person name="Venkatesh B."/>
            <person name="Kirkness E.F."/>
            <person name="Loh Y.H."/>
            <person name="Halpern A.L."/>
            <person name="Lee A.P."/>
            <person name="Johnson J."/>
            <person name="Dandona N."/>
            <person name="Viswanathan L.D."/>
            <person name="Tay A."/>
            <person name="Venter J.C."/>
            <person name="Strausberg R.L."/>
            <person name="Brenner S."/>
        </authorList>
    </citation>
    <scope>NUCLEOTIDE SEQUENCE [LARGE SCALE GENOMIC DNA]</scope>
</reference>
<dbReference type="KEGG" id="cmk:103178542"/>
<feature type="compositionally biased region" description="Basic and acidic residues" evidence="2">
    <location>
        <begin position="8"/>
        <end position="24"/>
    </location>
</feature>
<protein>
    <submittedName>
        <fullName evidence="3">Mirror-image polydactyly 1</fullName>
    </submittedName>
</protein>
<dbReference type="STRING" id="7868.ENSCMIP00000003936"/>